<dbReference type="GO" id="GO:0035269">
    <property type="term" value="P:protein O-linked glycosylation via mannose"/>
    <property type="evidence" value="ECO:0007669"/>
    <property type="project" value="InterPro"/>
</dbReference>
<feature type="non-terminal residue" evidence="3">
    <location>
        <position position="381"/>
    </location>
</feature>
<dbReference type="PANTHER" id="PTHR15576:SF1">
    <property type="entry name" value="RIBITOL-5-PHOSPHATE XYLOSYLTRANSFERASE 1"/>
    <property type="match status" value="1"/>
</dbReference>
<name>A0A0H5RF85_9EUKA</name>
<keyword evidence="1" id="KW-0472">Membrane</keyword>
<feature type="domain" description="RXYLT1 C-terminal" evidence="2">
    <location>
        <begin position="223"/>
        <end position="337"/>
    </location>
</feature>
<dbReference type="Pfam" id="PF24785">
    <property type="entry name" value="RXYLT1_C"/>
    <property type="match status" value="1"/>
</dbReference>
<accession>A0A0H5RF85</accession>
<dbReference type="InterPro" id="IPR057538">
    <property type="entry name" value="RXYLT1_C"/>
</dbReference>
<dbReference type="InterPro" id="IPR055286">
    <property type="entry name" value="RXYLT1-like"/>
</dbReference>
<organism evidence="3">
    <name type="scientific">Spongospora subterranea</name>
    <dbReference type="NCBI Taxonomy" id="70186"/>
    <lineage>
        <taxon>Eukaryota</taxon>
        <taxon>Sar</taxon>
        <taxon>Rhizaria</taxon>
        <taxon>Endomyxa</taxon>
        <taxon>Phytomyxea</taxon>
        <taxon>Plasmodiophorida</taxon>
        <taxon>Plasmodiophoridae</taxon>
        <taxon>Spongospora</taxon>
    </lineage>
</organism>
<feature type="transmembrane region" description="Helical" evidence="1">
    <location>
        <begin position="7"/>
        <end position="26"/>
    </location>
</feature>
<protein>
    <recommendedName>
        <fullName evidence="2">RXYLT1 C-terminal domain-containing protein</fullName>
    </recommendedName>
</protein>
<dbReference type="AlphaFoldDB" id="A0A0H5RF85"/>
<proteinExistence type="predicted"/>
<sequence>MSRTLRFVSCMISIWTLMVFLFIHWLRFTHIRGDEEKRVVFADLQQQRIPIDITASTPVLNIAFLSNGGCPDLCWGVILHHWPKNGLPFRFTLPDPAHIPANNTVYVAREDGNAIGKQLESSRSSGTPVYGAGLILMADVENSFDQSHHREFNFVIRHHWFPALRNRNMASPMRALSSISCPRSGIPSEYYPIGDRHHDNDAPGGTYWLHTPPGVSLVSKSPGQLIVASKRKHLCFFAGSITHSARSDLLRQLESSGSDLGCLVEVTTGFSSGSPYRYSLTLDDSVFTLCPRGTGLETMRFMDALHLGSIPVVIESPYQDVWPVKPPVIYAANWSSAFSQIRRLRNQPELLDNIQQQAVQWMKNEYDCQRRSIKELVTWSR</sequence>
<dbReference type="PANTHER" id="PTHR15576">
    <property type="entry name" value="RIBITOL-5-PHOSPHATE XYLOSYLTRANSFERASE 1"/>
    <property type="match status" value="1"/>
</dbReference>
<reference evidence="3" key="1">
    <citation type="submission" date="2015-04" db="EMBL/GenBank/DDBJ databases">
        <title>The genome sequence of the plant pathogenic Rhizarian Plasmodiophora brassicae reveals insights in its biotrophic life cycle and the origin of chitin synthesis.</title>
        <authorList>
            <person name="Schwelm A."/>
            <person name="Fogelqvist J."/>
            <person name="Knaust A."/>
            <person name="Julke S."/>
            <person name="Lilja T."/>
            <person name="Dhandapani V."/>
            <person name="Bonilla-Rosso G."/>
            <person name="Karlsson M."/>
            <person name="Shevchenko A."/>
            <person name="Choi S.R."/>
            <person name="Kim H.G."/>
            <person name="Park J.Y."/>
            <person name="Lim Y.P."/>
            <person name="Ludwig-Muller J."/>
            <person name="Dixelius C."/>
        </authorList>
    </citation>
    <scope>NUCLEOTIDE SEQUENCE</scope>
    <source>
        <tissue evidence="3">Potato root galls</tissue>
    </source>
</reference>
<dbReference type="GO" id="GO:0120053">
    <property type="term" value="F:ribitol beta-1,4-xylosyltransferase activity"/>
    <property type="evidence" value="ECO:0007669"/>
    <property type="project" value="InterPro"/>
</dbReference>
<keyword evidence="1" id="KW-1133">Transmembrane helix</keyword>
<dbReference type="EMBL" id="HACM01011934">
    <property type="protein sequence ID" value="CRZ12376.1"/>
    <property type="molecule type" value="Transcribed_RNA"/>
</dbReference>
<keyword evidence="1" id="KW-0812">Transmembrane</keyword>
<evidence type="ECO:0000256" key="1">
    <source>
        <dbReference type="SAM" id="Phobius"/>
    </source>
</evidence>
<evidence type="ECO:0000313" key="3">
    <source>
        <dbReference type="EMBL" id="CRZ12376.1"/>
    </source>
</evidence>
<evidence type="ECO:0000259" key="2">
    <source>
        <dbReference type="Pfam" id="PF24785"/>
    </source>
</evidence>
<dbReference type="GO" id="GO:0005794">
    <property type="term" value="C:Golgi apparatus"/>
    <property type="evidence" value="ECO:0007669"/>
    <property type="project" value="TreeGrafter"/>
</dbReference>